<evidence type="ECO:0000313" key="1">
    <source>
        <dbReference type="Proteomes" id="UP000095287"/>
    </source>
</evidence>
<sequence>MKALKFSADALVILGGPSIEKAAQMVSLCAETQIDGGSPTELEMEMAKMKRSLDTAVNTLRCDVARSTYLILHRKNVVQAEAHIHDIAQRGADALIEYKKFCAHADYTTDLKALLSTLSDKSHFGMTCLAEQKYSYTAMRNIERIIINDAFLLSVNAFYCNKLSGGSYNLNRESALTDLQQVLDKIEAEQDTNAWTALNETLLESLEVLGKDSKKLSDKEIANSLFDQIGKYNSPRAAYMVDVVPTKDFIGGTVLKNAYFLRGSEDLLLRHTFAKKYEISVFSVNYTDTHVQNRRTEWMRVRKMVETQLKTTLGKTPYTSSCPDAKELLEQLKGSSTYVRVITTTKDKSRIEHRGDDRAASDAKALLEQLKGRFTSVRVIKTNLASNTGETTGRVIIASTSATTTQKSAYPTIAMCM</sequence>
<reference evidence="2" key="1">
    <citation type="submission" date="2016-11" db="UniProtKB">
        <authorList>
            <consortium name="WormBaseParasite"/>
        </authorList>
    </citation>
    <scope>IDENTIFICATION</scope>
</reference>
<dbReference type="Proteomes" id="UP000095287">
    <property type="component" value="Unplaced"/>
</dbReference>
<evidence type="ECO:0000313" key="2">
    <source>
        <dbReference type="WBParaSite" id="L893_g28316.t1"/>
    </source>
</evidence>
<name>A0A1I7ZNR7_9BILA</name>
<proteinExistence type="predicted"/>
<accession>A0A1I7ZNR7</accession>
<keyword evidence="1" id="KW-1185">Reference proteome</keyword>
<dbReference type="AlphaFoldDB" id="A0A1I7ZNR7"/>
<protein>
    <submittedName>
        <fullName evidence="2">SUI1 domain-containing protein</fullName>
    </submittedName>
</protein>
<organism evidence="1 2">
    <name type="scientific">Steinernema glaseri</name>
    <dbReference type="NCBI Taxonomy" id="37863"/>
    <lineage>
        <taxon>Eukaryota</taxon>
        <taxon>Metazoa</taxon>
        <taxon>Ecdysozoa</taxon>
        <taxon>Nematoda</taxon>
        <taxon>Chromadorea</taxon>
        <taxon>Rhabditida</taxon>
        <taxon>Tylenchina</taxon>
        <taxon>Panagrolaimomorpha</taxon>
        <taxon>Strongyloidoidea</taxon>
        <taxon>Steinernematidae</taxon>
        <taxon>Steinernema</taxon>
    </lineage>
</organism>
<dbReference type="WBParaSite" id="L893_g28316.t1">
    <property type="protein sequence ID" value="L893_g28316.t1"/>
    <property type="gene ID" value="L893_g28316"/>
</dbReference>